<accession>A0A561E131</accession>
<dbReference type="InterPro" id="IPR017932">
    <property type="entry name" value="GATase_2_dom"/>
</dbReference>
<comment type="caution">
    <text evidence="4">The sequence shown here is derived from an EMBL/GenBank/DDBJ whole genome shotgun (WGS) entry which is preliminary data.</text>
</comment>
<name>A0A561E131_9MICO</name>
<dbReference type="SUPFAM" id="SSF56235">
    <property type="entry name" value="N-terminal nucleophile aminohydrolases (Ntn hydrolases)"/>
    <property type="match status" value="1"/>
</dbReference>
<feature type="domain" description="Glutamine amidotransferase type-2" evidence="3">
    <location>
        <begin position="2"/>
        <end position="250"/>
    </location>
</feature>
<keyword evidence="5" id="KW-1185">Reference proteome</keyword>
<dbReference type="Gene3D" id="3.60.20.10">
    <property type="entry name" value="Glutamine Phosphoribosylpyrophosphate, subunit 1, domain 1"/>
    <property type="match status" value="1"/>
</dbReference>
<dbReference type="InterPro" id="IPR029055">
    <property type="entry name" value="Ntn_hydrolases_N"/>
</dbReference>
<evidence type="ECO:0000313" key="4">
    <source>
        <dbReference type="EMBL" id="TWE09313.1"/>
    </source>
</evidence>
<dbReference type="Pfam" id="PF13230">
    <property type="entry name" value="GATase_4"/>
    <property type="match status" value="1"/>
</dbReference>
<dbReference type="PROSITE" id="PS51278">
    <property type="entry name" value="GATASE_TYPE_2"/>
    <property type="match status" value="1"/>
</dbReference>
<dbReference type="CDD" id="cd01908">
    <property type="entry name" value="YafJ"/>
    <property type="match status" value="1"/>
</dbReference>
<evidence type="ECO:0000313" key="5">
    <source>
        <dbReference type="Proteomes" id="UP000318297"/>
    </source>
</evidence>
<sequence length="275" mass="30240">MCRLFGLHAGRRRAHATFWLLDAPDSLDAQSHRNPDGTGIGTFDADGRPHVDKQPLAAFEDAEFATEAKELESTTFVAHVRIATTGRHTDANTHPFEMDRRIFAHNGAIGGLDVLEKELGDDLARVHGDTDSERIFALITRETQRADSDVRAGLASAFEWLATNVPVFAVNIVLTTPTQLYAVRYPDTHTLYVSDRRQAAEPALDHRSSTSRVHSTDLGKTASVVIASEPLDDGDWQLLGSGELVVVDQDLSIDRSVLIDHLPAHRLTPDQVKHS</sequence>
<dbReference type="PANTHER" id="PTHR42824">
    <property type="entry name" value="GLUTAMINE AMIDOTRANSFERASE"/>
    <property type="match status" value="1"/>
</dbReference>
<dbReference type="InterPro" id="IPR026869">
    <property type="entry name" value="EgtC-like"/>
</dbReference>
<reference evidence="4 5" key="1">
    <citation type="submission" date="2019-06" db="EMBL/GenBank/DDBJ databases">
        <title>Sequencing the genomes of 1000 actinobacteria strains.</title>
        <authorList>
            <person name="Klenk H.-P."/>
        </authorList>
    </citation>
    <scope>NUCLEOTIDE SEQUENCE [LARGE SCALE GENOMIC DNA]</scope>
    <source>
        <strain evidence="4 5">DSM 19560</strain>
    </source>
</reference>
<gene>
    <name evidence="4" type="ORF">BKA23_3013</name>
</gene>
<evidence type="ECO:0000259" key="3">
    <source>
        <dbReference type="PROSITE" id="PS51278"/>
    </source>
</evidence>
<evidence type="ECO:0000256" key="1">
    <source>
        <dbReference type="ARBA" id="ARBA00022962"/>
    </source>
</evidence>
<dbReference type="GO" id="GO:0016740">
    <property type="term" value="F:transferase activity"/>
    <property type="evidence" value="ECO:0007669"/>
    <property type="project" value="UniProtKB-KW"/>
</dbReference>
<evidence type="ECO:0000256" key="2">
    <source>
        <dbReference type="SAM" id="MobiDB-lite"/>
    </source>
</evidence>
<keyword evidence="4" id="KW-0808">Transferase</keyword>
<keyword evidence="1 4" id="KW-0315">Glutamine amidotransferase</keyword>
<organism evidence="4 5">
    <name type="scientific">Rudaeicoccus suwonensis</name>
    <dbReference type="NCBI Taxonomy" id="657409"/>
    <lineage>
        <taxon>Bacteria</taxon>
        <taxon>Bacillati</taxon>
        <taxon>Actinomycetota</taxon>
        <taxon>Actinomycetes</taxon>
        <taxon>Micrococcales</taxon>
        <taxon>Dermacoccaceae</taxon>
        <taxon>Rudaeicoccus</taxon>
    </lineage>
</organism>
<dbReference type="AlphaFoldDB" id="A0A561E131"/>
<dbReference type="OrthoDB" id="9804310at2"/>
<dbReference type="PANTHER" id="PTHR42824:SF1">
    <property type="entry name" value="GLUTAMINE AMIDOTRANSFERASE YAFJ-RELATED"/>
    <property type="match status" value="1"/>
</dbReference>
<dbReference type="EMBL" id="VIVQ01000003">
    <property type="protein sequence ID" value="TWE09313.1"/>
    <property type="molecule type" value="Genomic_DNA"/>
</dbReference>
<feature type="region of interest" description="Disordered" evidence="2">
    <location>
        <begin position="30"/>
        <end position="49"/>
    </location>
</feature>
<dbReference type="RefSeq" id="WP_145229870.1">
    <property type="nucleotide sequence ID" value="NZ_VIVQ01000003.1"/>
</dbReference>
<protein>
    <submittedName>
        <fullName evidence="4">Glutamine amidotransferase</fullName>
    </submittedName>
</protein>
<proteinExistence type="predicted"/>
<dbReference type="Proteomes" id="UP000318297">
    <property type="component" value="Unassembled WGS sequence"/>
</dbReference>